<dbReference type="Pfam" id="PF13426">
    <property type="entry name" value="PAS_9"/>
    <property type="match status" value="1"/>
</dbReference>
<evidence type="ECO:0000256" key="12">
    <source>
        <dbReference type="SAM" id="Coils"/>
    </source>
</evidence>
<gene>
    <name evidence="15" type="ORF">EOD41_17115</name>
</gene>
<comment type="subcellular location">
    <subcellularLocation>
        <location evidence="2">Membrane</location>
        <topology evidence="2">Multi-pass membrane protein</topology>
    </subcellularLocation>
</comment>
<reference evidence="15 16" key="1">
    <citation type="submission" date="2019-01" db="EMBL/GenBank/DDBJ databases">
        <authorList>
            <person name="Chen W.-M."/>
        </authorList>
    </citation>
    <scope>NUCLEOTIDE SEQUENCE [LARGE SCALE GENOMIC DNA]</scope>
    <source>
        <strain evidence="15 16">YBJ-36</strain>
    </source>
</reference>
<dbReference type="InterPro" id="IPR036097">
    <property type="entry name" value="HisK_dim/P_sf"/>
</dbReference>
<evidence type="ECO:0000256" key="10">
    <source>
        <dbReference type="ARBA" id="ARBA00023012"/>
    </source>
</evidence>
<keyword evidence="10" id="KW-0902">Two-component regulatory system</keyword>
<keyword evidence="16" id="KW-1185">Reference proteome</keyword>
<keyword evidence="6" id="KW-0547">Nucleotide-binding</keyword>
<evidence type="ECO:0000259" key="13">
    <source>
        <dbReference type="PROSITE" id="PS50112"/>
    </source>
</evidence>
<feature type="domain" description="PAS" evidence="13">
    <location>
        <begin position="38"/>
        <end position="79"/>
    </location>
</feature>
<feature type="coiled-coil region" evidence="12">
    <location>
        <begin position="4"/>
        <end position="31"/>
    </location>
</feature>
<evidence type="ECO:0000256" key="6">
    <source>
        <dbReference type="ARBA" id="ARBA00022741"/>
    </source>
</evidence>
<dbReference type="InterPro" id="IPR000014">
    <property type="entry name" value="PAS"/>
</dbReference>
<dbReference type="SUPFAM" id="SSF55785">
    <property type="entry name" value="PYP-like sensor domain (PAS domain)"/>
    <property type="match status" value="1"/>
</dbReference>
<dbReference type="EMBL" id="SACK01000008">
    <property type="protein sequence ID" value="RVT98506.1"/>
    <property type="molecule type" value="Genomic_DNA"/>
</dbReference>
<proteinExistence type="predicted"/>
<evidence type="ECO:0000256" key="2">
    <source>
        <dbReference type="ARBA" id="ARBA00004141"/>
    </source>
</evidence>
<dbReference type="InterPro" id="IPR035965">
    <property type="entry name" value="PAS-like_dom_sf"/>
</dbReference>
<dbReference type="InterPro" id="IPR050351">
    <property type="entry name" value="BphY/WalK/GraS-like"/>
</dbReference>
<evidence type="ECO:0000256" key="4">
    <source>
        <dbReference type="ARBA" id="ARBA00022679"/>
    </source>
</evidence>
<dbReference type="CDD" id="cd00130">
    <property type="entry name" value="PAS"/>
    <property type="match status" value="1"/>
</dbReference>
<evidence type="ECO:0000256" key="1">
    <source>
        <dbReference type="ARBA" id="ARBA00000085"/>
    </source>
</evidence>
<evidence type="ECO:0000313" key="15">
    <source>
        <dbReference type="EMBL" id="RVT98506.1"/>
    </source>
</evidence>
<dbReference type="GO" id="GO:0000156">
    <property type="term" value="F:phosphorelay response regulator activity"/>
    <property type="evidence" value="ECO:0007669"/>
    <property type="project" value="TreeGrafter"/>
</dbReference>
<dbReference type="Gene3D" id="1.10.287.130">
    <property type="match status" value="1"/>
</dbReference>
<dbReference type="Proteomes" id="UP000282759">
    <property type="component" value="Unassembled WGS sequence"/>
</dbReference>
<dbReference type="PROSITE" id="PS50113">
    <property type="entry name" value="PAC"/>
    <property type="match status" value="1"/>
</dbReference>
<dbReference type="InterPro" id="IPR000700">
    <property type="entry name" value="PAS-assoc_C"/>
</dbReference>
<dbReference type="RefSeq" id="WP_127707166.1">
    <property type="nucleotide sequence ID" value="NZ_SACK01000008.1"/>
</dbReference>
<evidence type="ECO:0000256" key="8">
    <source>
        <dbReference type="ARBA" id="ARBA00022840"/>
    </source>
</evidence>
<evidence type="ECO:0000256" key="9">
    <source>
        <dbReference type="ARBA" id="ARBA00022989"/>
    </source>
</evidence>
<dbReference type="PANTHER" id="PTHR42878:SF7">
    <property type="entry name" value="SENSOR HISTIDINE KINASE GLRK"/>
    <property type="match status" value="1"/>
</dbReference>
<keyword evidence="8" id="KW-0067">ATP-binding</keyword>
<dbReference type="EC" id="2.7.13.3" evidence="3"/>
<organism evidence="15 16">
    <name type="scientific">Mucilaginibacter limnophilus</name>
    <dbReference type="NCBI Taxonomy" id="1932778"/>
    <lineage>
        <taxon>Bacteria</taxon>
        <taxon>Pseudomonadati</taxon>
        <taxon>Bacteroidota</taxon>
        <taxon>Sphingobacteriia</taxon>
        <taxon>Sphingobacteriales</taxon>
        <taxon>Sphingobacteriaceae</taxon>
        <taxon>Mucilaginibacter</taxon>
    </lineage>
</organism>
<dbReference type="PANTHER" id="PTHR42878">
    <property type="entry name" value="TWO-COMPONENT HISTIDINE KINASE"/>
    <property type="match status" value="1"/>
</dbReference>
<protein>
    <recommendedName>
        <fullName evidence="3">histidine kinase</fullName>
        <ecNumber evidence="3">2.7.13.3</ecNumber>
    </recommendedName>
</protein>
<dbReference type="GO" id="GO:0030295">
    <property type="term" value="F:protein kinase activator activity"/>
    <property type="evidence" value="ECO:0007669"/>
    <property type="project" value="TreeGrafter"/>
</dbReference>
<dbReference type="Pfam" id="PF00512">
    <property type="entry name" value="HisKA"/>
    <property type="match status" value="1"/>
</dbReference>
<keyword evidence="7" id="KW-0418">Kinase</keyword>
<evidence type="ECO:0000256" key="3">
    <source>
        <dbReference type="ARBA" id="ARBA00012438"/>
    </source>
</evidence>
<dbReference type="GO" id="GO:0005524">
    <property type="term" value="F:ATP binding"/>
    <property type="evidence" value="ECO:0007669"/>
    <property type="project" value="UniProtKB-KW"/>
</dbReference>
<evidence type="ECO:0000256" key="11">
    <source>
        <dbReference type="ARBA" id="ARBA00023136"/>
    </source>
</evidence>
<evidence type="ECO:0000259" key="14">
    <source>
        <dbReference type="PROSITE" id="PS50113"/>
    </source>
</evidence>
<dbReference type="CDD" id="cd00082">
    <property type="entry name" value="HisKA"/>
    <property type="match status" value="1"/>
</dbReference>
<keyword evidence="9" id="KW-1133">Transmembrane helix</keyword>
<accession>A0A437MLN5</accession>
<dbReference type="GO" id="GO:0007234">
    <property type="term" value="P:osmosensory signaling via phosphorelay pathway"/>
    <property type="evidence" value="ECO:0007669"/>
    <property type="project" value="TreeGrafter"/>
</dbReference>
<dbReference type="NCBIfam" id="TIGR00229">
    <property type="entry name" value="sensory_box"/>
    <property type="match status" value="1"/>
</dbReference>
<dbReference type="AlphaFoldDB" id="A0A437MLN5"/>
<evidence type="ECO:0000256" key="5">
    <source>
        <dbReference type="ARBA" id="ARBA00022692"/>
    </source>
</evidence>
<dbReference type="SMART" id="SM00086">
    <property type="entry name" value="PAC"/>
    <property type="match status" value="1"/>
</dbReference>
<dbReference type="SUPFAM" id="SSF47384">
    <property type="entry name" value="Homodimeric domain of signal transducing histidine kinase"/>
    <property type="match status" value="1"/>
</dbReference>
<evidence type="ECO:0000256" key="7">
    <source>
        <dbReference type="ARBA" id="ARBA00022777"/>
    </source>
</evidence>
<dbReference type="OrthoDB" id="9813151at2"/>
<keyword evidence="12" id="KW-0175">Coiled coil</keyword>
<dbReference type="PROSITE" id="PS50112">
    <property type="entry name" value="PAS"/>
    <property type="match status" value="1"/>
</dbReference>
<dbReference type="SMART" id="SM00091">
    <property type="entry name" value="PAS"/>
    <property type="match status" value="1"/>
</dbReference>
<keyword evidence="11" id="KW-0472">Membrane</keyword>
<feature type="domain" description="PAC" evidence="14">
    <location>
        <begin position="113"/>
        <end position="163"/>
    </location>
</feature>
<comment type="caution">
    <text evidence="15">The sequence shown here is derived from an EMBL/GenBank/DDBJ whole genome shotgun (WGS) entry which is preliminary data.</text>
</comment>
<dbReference type="InterPro" id="IPR001610">
    <property type="entry name" value="PAC"/>
</dbReference>
<dbReference type="InterPro" id="IPR003661">
    <property type="entry name" value="HisK_dim/P_dom"/>
</dbReference>
<evidence type="ECO:0000313" key="16">
    <source>
        <dbReference type="Proteomes" id="UP000282759"/>
    </source>
</evidence>
<dbReference type="Gene3D" id="3.30.450.20">
    <property type="entry name" value="PAS domain"/>
    <property type="match status" value="1"/>
</dbReference>
<name>A0A437MLN5_9SPHI</name>
<comment type="catalytic activity">
    <reaction evidence="1">
        <text>ATP + protein L-histidine = ADP + protein N-phospho-L-histidine.</text>
        <dbReference type="EC" id="2.7.13.3"/>
    </reaction>
</comment>
<dbReference type="GO" id="GO:0000155">
    <property type="term" value="F:phosphorelay sensor kinase activity"/>
    <property type="evidence" value="ECO:0007669"/>
    <property type="project" value="InterPro"/>
</dbReference>
<sequence>MEDKQDLQRQNEELTAENERLLEQARQLAEVTRAYQESQSRFRAVFEASSLGNKIIGADLKILQVNAALIKLLGYSNKEEIIGTEILNYSPSERHKEWRYLQQQLWQHLAPSFSLETVLIRKDGSLIWCQVTSILFQDNGETLGYTIIEDITEQHKLRQQKEEFISVASHELKTPFTSLKAALQIINRLLEKDDIAIEQLRKLAKGAEKKRGKINLPYCRSVKHHQNRTRAAVTQPHYISGQ</sequence>
<keyword evidence="5" id="KW-0812">Transmembrane</keyword>
<dbReference type="GO" id="GO:0016020">
    <property type="term" value="C:membrane"/>
    <property type="evidence" value="ECO:0007669"/>
    <property type="project" value="UniProtKB-SubCell"/>
</dbReference>
<keyword evidence="4" id="KW-0808">Transferase</keyword>